<comment type="caution">
    <text evidence="1">The sequence shown here is derived from an EMBL/GenBank/DDBJ whole genome shotgun (WGS) entry which is preliminary data.</text>
</comment>
<dbReference type="SUPFAM" id="SSF51735">
    <property type="entry name" value="NAD(P)-binding Rossmann-fold domains"/>
    <property type="match status" value="1"/>
</dbReference>
<reference evidence="1 2" key="1">
    <citation type="submission" date="2018-06" db="EMBL/GenBank/DDBJ databases">
        <authorList>
            <consortium name="Pathogen Informatics"/>
            <person name="Doyle S."/>
        </authorList>
    </citation>
    <scope>NUCLEOTIDE SEQUENCE [LARGE SCALE GENOMIC DNA]</scope>
    <source>
        <strain evidence="1 2">NCTC11685</strain>
    </source>
</reference>
<sequence>MLRNTIGAAERTGALIVLPGTVYNYGPDAFPLLREDTQQTPVTRKGAIRVQMEKELAAYSQRGGRVLIVRAGDFFWSARR</sequence>
<name>A0A7H4MZV6_9ENTR</name>
<dbReference type="AlphaFoldDB" id="A0A7H4MZV6"/>
<gene>
    <name evidence="1" type="ORF">NCTC11685_00520</name>
</gene>
<evidence type="ECO:0000313" key="1">
    <source>
        <dbReference type="EMBL" id="STV71770.1"/>
    </source>
</evidence>
<dbReference type="Proteomes" id="UP000254863">
    <property type="component" value="Unassembled WGS sequence"/>
</dbReference>
<dbReference type="EMBL" id="UGMS01000001">
    <property type="protein sequence ID" value="STV71770.1"/>
    <property type="molecule type" value="Genomic_DNA"/>
</dbReference>
<organism evidence="1 2">
    <name type="scientific">Klebsiella michiganensis</name>
    <dbReference type="NCBI Taxonomy" id="1134687"/>
    <lineage>
        <taxon>Bacteria</taxon>
        <taxon>Pseudomonadati</taxon>
        <taxon>Pseudomonadota</taxon>
        <taxon>Gammaproteobacteria</taxon>
        <taxon>Enterobacterales</taxon>
        <taxon>Enterobacteriaceae</taxon>
        <taxon>Klebsiella/Raoultella group</taxon>
        <taxon>Klebsiella</taxon>
    </lineage>
</organism>
<accession>A0A7H4MZV6</accession>
<protein>
    <submittedName>
        <fullName evidence="1">Nucleoside-diphosphate-sugar epimerase</fullName>
    </submittedName>
</protein>
<dbReference type="InterPro" id="IPR036291">
    <property type="entry name" value="NAD(P)-bd_dom_sf"/>
</dbReference>
<evidence type="ECO:0000313" key="2">
    <source>
        <dbReference type="Proteomes" id="UP000254863"/>
    </source>
</evidence>
<proteinExistence type="predicted"/>